<evidence type="ECO:0000256" key="7">
    <source>
        <dbReference type="SAM" id="MobiDB-lite"/>
    </source>
</evidence>
<dbReference type="GO" id="GO:0098505">
    <property type="term" value="F:G-rich strand telomeric DNA binding"/>
    <property type="evidence" value="ECO:0007669"/>
    <property type="project" value="TreeGrafter"/>
</dbReference>
<keyword evidence="6" id="KW-0131">Cell cycle</keyword>
<name>A0A0N8K0T6_SCLFO</name>
<comment type="caution">
    <text evidence="10">The sequence shown here is derived from an EMBL/GenBank/DDBJ whole genome shotgun (WGS) entry which is preliminary data.</text>
</comment>
<proteinExistence type="predicted"/>
<dbReference type="PANTHER" id="PTHR46833">
    <property type="entry name" value="TELOMERIC REPEAT-BINDING FACTOR 2 TERF2"/>
    <property type="match status" value="1"/>
</dbReference>
<protein>
    <submittedName>
        <fullName evidence="10">Uncharacterized protein</fullName>
    </submittedName>
</protein>
<evidence type="ECO:0000259" key="8">
    <source>
        <dbReference type="PROSITE" id="PS50090"/>
    </source>
</evidence>
<feature type="compositionally biased region" description="Acidic residues" evidence="7">
    <location>
        <begin position="120"/>
        <end position="129"/>
    </location>
</feature>
<evidence type="ECO:0000313" key="10">
    <source>
        <dbReference type="EMBL" id="KPP73041.1"/>
    </source>
</evidence>
<keyword evidence="3" id="KW-0779">Telomere</keyword>
<dbReference type="GO" id="GO:0031627">
    <property type="term" value="P:telomeric loop formation"/>
    <property type="evidence" value="ECO:0007669"/>
    <property type="project" value="TreeGrafter"/>
</dbReference>
<dbReference type="PROSITE" id="PS51294">
    <property type="entry name" value="HTH_MYB"/>
    <property type="match status" value="1"/>
</dbReference>
<evidence type="ECO:0000256" key="3">
    <source>
        <dbReference type="ARBA" id="ARBA00022895"/>
    </source>
</evidence>
<dbReference type="GO" id="GO:0005654">
    <property type="term" value="C:nucleoplasm"/>
    <property type="evidence" value="ECO:0007669"/>
    <property type="project" value="UniProtKB-ARBA"/>
</dbReference>
<dbReference type="FunFam" id="1.10.10.60:FF:000129">
    <property type="entry name" value="Telomeric repeat-binding factor 2"/>
    <property type="match status" value="1"/>
</dbReference>
<dbReference type="CDD" id="cd11660">
    <property type="entry name" value="SANT_TRF"/>
    <property type="match status" value="1"/>
</dbReference>
<dbReference type="GO" id="GO:0032210">
    <property type="term" value="P:regulation of telomere maintenance via telomerase"/>
    <property type="evidence" value="ECO:0007669"/>
    <property type="project" value="TreeGrafter"/>
</dbReference>
<evidence type="ECO:0000259" key="9">
    <source>
        <dbReference type="PROSITE" id="PS51294"/>
    </source>
</evidence>
<dbReference type="SUPFAM" id="SSF46689">
    <property type="entry name" value="Homeodomain-like"/>
    <property type="match status" value="1"/>
</dbReference>
<dbReference type="GO" id="GO:0003720">
    <property type="term" value="F:telomerase activity"/>
    <property type="evidence" value="ECO:0007669"/>
    <property type="project" value="TreeGrafter"/>
</dbReference>
<dbReference type="PANTHER" id="PTHR46833:SF1">
    <property type="entry name" value="TELOMERIC REPEAT-BINDING FACTOR 2"/>
    <property type="match status" value="1"/>
</dbReference>
<dbReference type="EMBL" id="JARO02002298">
    <property type="protein sequence ID" value="KPP73041.1"/>
    <property type="molecule type" value="Genomic_DNA"/>
</dbReference>
<feature type="non-terminal residue" evidence="10">
    <location>
        <position position="1"/>
    </location>
</feature>
<dbReference type="InterPro" id="IPR030657">
    <property type="entry name" value="TERF2"/>
</dbReference>
<organism evidence="10 11">
    <name type="scientific">Scleropages formosus</name>
    <name type="common">Asian bonytongue</name>
    <name type="synonym">Osteoglossum formosum</name>
    <dbReference type="NCBI Taxonomy" id="113540"/>
    <lineage>
        <taxon>Eukaryota</taxon>
        <taxon>Metazoa</taxon>
        <taxon>Chordata</taxon>
        <taxon>Craniata</taxon>
        <taxon>Vertebrata</taxon>
        <taxon>Euteleostomi</taxon>
        <taxon>Actinopterygii</taxon>
        <taxon>Neopterygii</taxon>
        <taxon>Teleostei</taxon>
        <taxon>Osteoglossocephala</taxon>
        <taxon>Osteoglossomorpha</taxon>
        <taxon>Osteoglossiformes</taxon>
        <taxon>Osteoglossidae</taxon>
        <taxon>Scleropages</taxon>
    </lineage>
</organism>
<evidence type="ECO:0000256" key="5">
    <source>
        <dbReference type="ARBA" id="ARBA00023242"/>
    </source>
</evidence>
<reference evidence="10 11" key="1">
    <citation type="submission" date="2015-08" db="EMBL/GenBank/DDBJ databases">
        <title>The genome of the Asian arowana (Scleropages formosus).</title>
        <authorList>
            <person name="Tan M.H."/>
            <person name="Gan H.M."/>
            <person name="Croft L.J."/>
            <person name="Austin C.M."/>
        </authorList>
    </citation>
    <scope>NUCLEOTIDE SEQUENCE [LARGE SCALE GENOMIC DNA]</scope>
    <source>
        <strain evidence="10">Aro1</strain>
    </source>
</reference>
<dbReference type="GO" id="GO:1905839">
    <property type="term" value="P:negative regulation of telomeric D-loop disassembly"/>
    <property type="evidence" value="ECO:0007669"/>
    <property type="project" value="TreeGrafter"/>
</dbReference>
<gene>
    <name evidence="10" type="ORF">Z043_107909</name>
</gene>
<feature type="domain" description="HTH myb-type" evidence="9">
    <location>
        <begin position="244"/>
        <end position="296"/>
    </location>
</feature>
<dbReference type="Pfam" id="PF00249">
    <property type="entry name" value="Myb_DNA-binding"/>
    <property type="match status" value="1"/>
</dbReference>
<dbReference type="GO" id="GO:0032208">
    <property type="term" value="P:negative regulation of telomere maintenance via recombination"/>
    <property type="evidence" value="ECO:0007669"/>
    <property type="project" value="TreeGrafter"/>
</dbReference>
<feature type="region of interest" description="Disordered" evidence="7">
    <location>
        <begin position="74"/>
        <end position="176"/>
    </location>
</feature>
<accession>A0A0N8K0T6</accession>
<dbReference type="Proteomes" id="UP000034805">
    <property type="component" value="Unassembled WGS sequence"/>
</dbReference>
<evidence type="ECO:0000256" key="4">
    <source>
        <dbReference type="ARBA" id="ARBA00023125"/>
    </source>
</evidence>
<feature type="domain" description="Myb-like" evidence="8">
    <location>
        <begin position="244"/>
        <end position="292"/>
    </location>
</feature>
<dbReference type="SMART" id="SM00717">
    <property type="entry name" value="SANT"/>
    <property type="match status" value="1"/>
</dbReference>
<sequence>ESSTTNPEPEDGDSELLQPAEPAEAEEPAGHRRTVSGQAQLKHSLLKAAYWELAKEQGLSTTFAELEEEVYQDVLPPEPLSQSLSTPLALSQAGSGSPREAAQAEMGQERLHTIARLVMEEDSQQDEPESSASQEEPVTRSAPQNCSLGEGPQLHSGRNSPLTGDEQPSESCEEAMSPQALCSLPLRRHRSRHAHHTLYRPRMFKVVQEVKDDWSDEESLFNYPAKTDSRQHGSSDSSTGQSLKKKWTVEESEWLKQGVAKFGEGNWTRIKNSYPFVGRTPVNLKDRWRTMKKLKMV</sequence>
<keyword evidence="2" id="KW-0158">Chromosome</keyword>
<evidence type="ECO:0000256" key="1">
    <source>
        <dbReference type="ARBA" id="ARBA00004574"/>
    </source>
</evidence>
<comment type="subcellular location">
    <subcellularLocation>
        <location evidence="1">Chromosome</location>
        <location evidence="1">Telomere</location>
    </subcellularLocation>
</comment>
<dbReference type="InterPro" id="IPR017930">
    <property type="entry name" value="Myb_dom"/>
</dbReference>
<dbReference type="GO" id="GO:0003691">
    <property type="term" value="F:double-stranded telomeric DNA binding"/>
    <property type="evidence" value="ECO:0007669"/>
    <property type="project" value="TreeGrafter"/>
</dbReference>
<evidence type="ECO:0000256" key="6">
    <source>
        <dbReference type="ARBA" id="ARBA00023306"/>
    </source>
</evidence>
<dbReference type="GO" id="GO:0070187">
    <property type="term" value="C:shelterin complex"/>
    <property type="evidence" value="ECO:0007669"/>
    <property type="project" value="TreeGrafter"/>
</dbReference>
<keyword evidence="5" id="KW-0539">Nucleus</keyword>
<keyword evidence="4" id="KW-0238">DNA-binding</keyword>
<feature type="region of interest" description="Disordered" evidence="7">
    <location>
        <begin position="1"/>
        <end position="38"/>
    </location>
</feature>
<feature type="compositionally biased region" description="Polar residues" evidence="7">
    <location>
        <begin position="80"/>
        <end position="95"/>
    </location>
</feature>
<dbReference type="Gene3D" id="1.10.10.60">
    <property type="entry name" value="Homeodomain-like"/>
    <property type="match status" value="1"/>
</dbReference>
<dbReference type="InterPro" id="IPR009057">
    <property type="entry name" value="Homeodomain-like_sf"/>
</dbReference>
<dbReference type="AlphaFoldDB" id="A0A0N8K0T6"/>
<evidence type="ECO:0000256" key="2">
    <source>
        <dbReference type="ARBA" id="ARBA00022454"/>
    </source>
</evidence>
<evidence type="ECO:0000313" key="11">
    <source>
        <dbReference type="Proteomes" id="UP000034805"/>
    </source>
</evidence>
<dbReference type="PROSITE" id="PS50090">
    <property type="entry name" value="MYB_LIKE"/>
    <property type="match status" value="1"/>
</dbReference>
<dbReference type="InterPro" id="IPR001005">
    <property type="entry name" value="SANT/Myb"/>
</dbReference>
<dbReference type="GO" id="GO:0070198">
    <property type="term" value="P:protein localization to chromosome, telomeric region"/>
    <property type="evidence" value="ECO:0007669"/>
    <property type="project" value="TreeGrafter"/>
</dbReference>
<feature type="region of interest" description="Disordered" evidence="7">
    <location>
        <begin position="225"/>
        <end position="244"/>
    </location>
</feature>
<dbReference type="GO" id="GO:0061820">
    <property type="term" value="P:telomeric D-loop disassembly"/>
    <property type="evidence" value="ECO:0007669"/>
    <property type="project" value="TreeGrafter"/>
</dbReference>
<dbReference type="GO" id="GO:0031848">
    <property type="term" value="P:protection from non-homologous end joining at telomere"/>
    <property type="evidence" value="ECO:0007669"/>
    <property type="project" value="InterPro"/>
</dbReference>